<dbReference type="PANTHER" id="PTHR10763">
    <property type="entry name" value="CELL DIVISION CONTROL PROTEIN 6-RELATED"/>
    <property type="match status" value="1"/>
</dbReference>
<feature type="region of interest" description="Disordered" evidence="11">
    <location>
        <begin position="322"/>
        <end position="447"/>
    </location>
</feature>
<evidence type="ECO:0000256" key="10">
    <source>
        <dbReference type="RuleBase" id="RU365058"/>
    </source>
</evidence>
<feature type="region of interest" description="Disordered" evidence="11">
    <location>
        <begin position="622"/>
        <end position="647"/>
    </location>
</feature>
<dbReference type="AlphaFoldDB" id="A0A316YW17"/>
<dbReference type="InterPro" id="IPR041664">
    <property type="entry name" value="AAA_16"/>
</dbReference>
<dbReference type="FunCoup" id="A0A316YW17">
    <property type="interactions" value="137"/>
</dbReference>
<keyword evidence="9 10" id="KW-0539">Nucleus</keyword>
<dbReference type="Pfam" id="PF13191">
    <property type="entry name" value="AAA_16"/>
    <property type="match status" value="1"/>
</dbReference>
<dbReference type="GO" id="GO:0005524">
    <property type="term" value="F:ATP binding"/>
    <property type="evidence" value="ECO:0007669"/>
    <property type="project" value="UniProtKB-KW"/>
</dbReference>
<dbReference type="InParanoid" id="A0A316YW17"/>
<feature type="compositionally biased region" description="Basic and acidic residues" evidence="11">
    <location>
        <begin position="1"/>
        <end position="12"/>
    </location>
</feature>
<dbReference type="Pfam" id="PF22606">
    <property type="entry name" value="Cdc6-ORC-like_ATPase_lid"/>
    <property type="match status" value="1"/>
</dbReference>
<dbReference type="GO" id="GO:0016787">
    <property type="term" value="F:hydrolase activity"/>
    <property type="evidence" value="ECO:0007669"/>
    <property type="project" value="UniProtKB-KW"/>
</dbReference>
<dbReference type="Gene3D" id="3.40.50.300">
    <property type="entry name" value="P-loop containing nucleotide triphosphate hydrolases"/>
    <property type="match status" value="1"/>
</dbReference>
<reference evidence="13 14" key="1">
    <citation type="journal article" date="2018" name="Mol. Biol. Evol.">
        <title>Broad Genomic Sampling Reveals a Smut Pathogenic Ancestry of the Fungal Clade Ustilaginomycotina.</title>
        <authorList>
            <person name="Kijpornyongpan T."/>
            <person name="Mondo S.J."/>
            <person name="Barry K."/>
            <person name="Sandor L."/>
            <person name="Lee J."/>
            <person name="Lipzen A."/>
            <person name="Pangilinan J."/>
            <person name="LaButti K."/>
            <person name="Hainaut M."/>
            <person name="Henrissat B."/>
            <person name="Grigoriev I.V."/>
            <person name="Spatafora J.W."/>
            <person name="Aime M.C."/>
        </authorList>
    </citation>
    <scope>NUCLEOTIDE SEQUENCE [LARGE SCALE GENOMIC DNA]</scope>
    <source>
        <strain evidence="13 14">MCA 4198</strain>
    </source>
</reference>
<keyword evidence="4" id="KW-0479">Metal-binding</keyword>
<dbReference type="InterPro" id="IPR027417">
    <property type="entry name" value="P-loop_NTPase"/>
</dbReference>
<feature type="compositionally biased region" description="Low complexity" evidence="11">
    <location>
        <begin position="75"/>
        <end position="85"/>
    </location>
</feature>
<keyword evidence="14" id="KW-1185">Reference proteome</keyword>
<evidence type="ECO:0000256" key="4">
    <source>
        <dbReference type="ARBA" id="ARBA00022723"/>
    </source>
</evidence>
<feature type="region of interest" description="Disordered" evidence="11">
    <location>
        <begin position="272"/>
        <end position="302"/>
    </location>
</feature>
<dbReference type="GO" id="GO:0006270">
    <property type="term" value="P:DNA replication initiation"/>
    <property type="evidence" value="ECO:0007669"/>
    <property type="project" value="TreeGrafter"/>
</dbReference>
<evidence type="ECO:0000313" key="14">
    <source>
        <dbReference type="Proteomes" id="UP000245768"/>
    </source>
</evidence>
<dbReference type="GO" id="GO:0046872">
    <property type="term" value="F:metal ion binding"/>
    <property type="evidence" value="ECO:0007669"/>
    <property type="project" value="UniProtKB-KW"/>
</dbReference>
<dbReference type="SMART" id="SM00382">
    <property type="entry name" value="AAA"/>
    <property type="match status" value="1"/>
</dbReference>
<feature type="compositionally biased region" description="Low complexity" evidence="11">
    <location>
        <begin position="41"/>
        <end position="60"/>
    </location>
</feature>
<dbReference type="GO" id="GO:0003688">
    <property type="term" value="F:DNA replication origin binding"/>
    <property type="evidence" value="ECO:0007669"/>
    <property type="project" value="TreeGrafter"/>
</dbReference>
<proteinExistence type="inferred from homology"/>
<sequence>MLGRTSRRDDSSAFRAVGAPLSSSAKGKVDHFAAVERRLVPRSQRAGSPASSSSSSSSGEGEQDGGDDEGEVAGPSSSPASSSASETFRLGDAVYTKSNIAHPNLGILTDIWRPEQDDEDEEEDQNGDETILCRVRFLYWPQDVSQVTAKKLGGLIEKDEVYYTHTAPRRPGRKTKNSLRYGQDIDDGFERGPSLLEMTINVESILGKTSVWASREECEEAQSAKAPAERQLTFKRKKWSTDVFVKRAIDPIREVFWNVDWRAVEGRGRQCGKWDLAEGDDGSKVRKAAGDSDTFSPLETPGKNANEWALILTREFGIRRVDSDEPKRRRKRDPVIDTPSKRRGPTKTKLKAGKQTRRSLSPASDSDSESSLSELDGDDGGQDAFTLDSSDHGSDSDDSTAITSEEEDGETDDGGEFEDGDSDEDGGDYLSTKRKRTRGPTTPRKRRVVLADSSPVKAYATPRSRARILGLKRATASAVSLPAQAPKMTSLSLDELRSMSAQDRAKRLLHVGATPEALPCREEQYDEVLACVEDAVEEGIGGCLYVSGVPGTGKTATVREVIRSLQGRAERDECNPFTFVEINGMKLPDAEAAYSLLWSALSGGERVGPKTALKQLSAHFGSGASSSLAKGGRRKGTNGSAFESGAGGPARAATVVLMDELDQLVTTRQDVMYNMFNWPNTPGSRLIVVAVANTMDLPERVLNPKVASRLGMTRITFMPYTDRQLVEIVESRLGFTFDQEQSEANGENDRAKLVVRGCKDVFTRDALTYVSKRVSNVSGDARRMLDVCRRSVELVQQQGPADRSVSIGDVRKVLDAMVKTGKVSHIVSLSLHAKILLRSLLSCVRKTGLTEAAWGDVVAHHNILCRMQAIHGSHSGSASQNNGFSVQDLSRPLASLCGLGLVVCVGGGFNPGKLGIHSKLLLACQEDEIRLALEQDKDDRIRRML</sequence>
<keyword evidence="6 10" id="KW-0067">ATP-binding</keyword>
<keyword evidence="7" id="KW-0460">Magnesium</keyword>
<keyword evidence="13" id="KW-0378">Hydrolase</keyword>
<feature type="compositionally biased region" description="Basic and acidic residues" evidence="11">
    <location>
        <begin position="281"/>
        <end position="290"/>
    </location>
</feature>
<gene>
    <name evidence="13" type="ORF">FA10DRAFT_298413</name>
</gene>
<evidence type="ECO:0000256" key="6">
    <source>
        <dbReference type="ARBA" id="ARBA00022840"/>
    </source>
</evidence>
<evidence type="ECO:0000256" key="2">
    <source>
        <dbReference type="ARBA" id="ARBA00008398"/>
    </source>
</evidence>
<evidence type="ECO:0000256" key="9">
    <source>
        <dbReference type="ARBA" id="ARBA00023242"/>
    </source>
</evidence>
<dbReference type="InterPro" id="IPR050311">
    <property type="entry name" value="ORC1/CDC6"/>
</dbReference>
<dbReference type="EMBL" id="KZ819634">
    <property type="protein sequence ID" value="PWN92964.1"/>
    <property type="molecule type" value="Genomic_DNA"/>
</dbReference>
<dbReference type="RefSeq" id="XP_025380162.1">
    <property type="nucleotide sequence ID" value="XM_025524594.1"/>
</dbReference>
<dbReference type="GO" id="GO:0005664">
    <property type="term" value="C:nuclear origin of replication recognition complex"/>
    <property type="evidence" value="ECO:0007669"/>
    <property type="project" value="TreeGrafter"/>
</dbReference>
<comment type="subunit">
    <text evidence="10">ORC is composed of six subunits.</text>
</comment>
<name>A0A316YW17_9BASI</name>
<evidence type="ECO:0000256" key="3">
    <source>
        <dbReference type="ARBA" id="ARBA00022705"/>
    </source>
</evidence>
<dbReference type="InterPro" id="IPR003593">
    <property type="entry name" value="AAA+_ATPase"/>
</dbReference>
<evidence type="ECO:0000256" key="1">
    <source>
        <dbReference type="ARBA" id="ARBA00004123"/>
    </source>
</evidence>
<feature type="compositionally biased region" description="Basic residues" evidence="11">
    <location>
        <begin position="432"/>
        <end position="447"/>
    </location>
</feature>
<dbReference type="InterPro" id="IPR054425">
    <property type="entry name" value="Cdc6_ORC1-like_ATPase_lid"/>
</dbReference>
<feature type="compositionally biased region" description="Basic and acidic residues" evidence="11">
    <location>
        <begin position="27"/>
        <end position="39"/>
    </location>
</feature>
<dbReference type="STRING" id="215250.A0A316YW17"/>
<organism evidence="13 14">
    <name type="scientific">Acaromyces ingoldii</name>
    <dbReference type="NCBI Taxonomy" id="215250"/>
    <lineage>
        <taxon>Eukaryota</taxon>
        <taxon>Fungi</taxon>
        <taxon>Dikarya</taxon>
        <taxon>Basidiomycota</taxon>
        <taxon>Ustilaginomycotina</taxon>
        <taxon>Exobasidiomycetes</taxon>
        <taxon>Exobasidiales</taxon>
        <taxon>Cryptobasidiaceae</taxon>
        <taxon>Acaromyces</taxon>
    </lineage>
</organism>
<evidence type="ECO:0000313" key="13">
    <source>
        <dbReference type="EMBL" id="PWN92964.1"/>
    </source>
</evidence>
<dbReference type="PANTHER" id="PTHR10763:SF23">
    <property type="entry name" value="ORIGIN RECOGNITION COMPLEX SUBUNIT 1"/>
    <property type="match status" value="1"/>
</dbReference>
<dbReference type="Proteomes" id="UP000245768">
    <property type="component" value="Unassembled WGS sequence"/>
</dbReference>
<evidence type="ECO:0000256" key="8">
    <source>
        <dbReference type="ARBA" id="ARBA00023125"/>
    </source>
</evidence>
<feature type="domain" description="AAA+ ATPase" evidence="12">
    <location>
        <begin position="540"/>
        <end position="716"/>
    </location>
</feature>
<evidence type="ECO:0000259" key="12">
    <source>
        <dbReference type="SMART" id="SM00382"/>
    </source>
</evidence>
<dbReference type="GO" id="GO:0033314">
    <property type="term" value="P:mitotic DNA replication checkpoint signaling"/>
    <property type="evidence" value="ECO:0007669"/>
    <property type="project" value="TreeGrafter"/>
</dbReference>
<dbReference type="SUPFAM" id="SSF52540">
    <property type="entry name" value="P-loop containing nucleoside triphosphate hydrolases"/>
    <property type="match status" value="1"/>
</dbReference>
<dbReference type="GeneID" id="37046510"/>
<keyword evidence="3 10" id="KW-0235">DNA replication</keyword>
<keyword evidence="8 10" id="KW-0238">DNA-binding</keyword>
<dbReference type="Gene3D" id="1.10.8.60">
    <property type="match status" value="1"/>
</dbReference>
<keyword evidence="5 10" id="KW-0547">Nucleotide-binding</keyword>
<feature type="compositionally biased region" description="Acidic residues" evidence="11">
    <location>
        <begin position="404"/>
        <end position="427"/>
    </location>
</feature>
<evidence type="ECO:0000256" key="11">
    <source>
        <dbReference type="SAM" id="MobiDB-lite"/>
    </source>
</evidence>
<comment type="function">
    <text evidence="10">Component of the origin recognition complex (ORC) that binds origins of replication. DNA-binding is ATP-dependent, however specific DNA sequences that define origins of replication have not been identified so far. ORC is required to assemble the pre-replication complex necessary to initiate DNA replication.</text>
</comment>
<feature type="region of interest" description="Disordered" evidence="11">
    <location>
        <begin position="1"/>
        <end position="85"/>
    </location>
</feature>
<evidence type="ECO:0000256" key="5">
    <source>
        <dbReference type="ARBA" id="ARBA00022741"/>
    </source>
</evidence>
<feature type="compositionally biased region" description="Basic residues" evidence="11">
    <location>
        <begin position="341"/>
        <end position="357"/>
    </location>
</feature>
<comment type="similarity">
    <text evidence="2 10">Belongs to the ORC1 family.</text>
</comment>
<feature type="compositionally biased region" description="Acidic residues" evidence="11">
    <location>
        <begin position="61"/>
        <end position="71"/>
    </location>
</feature>
<accession>A0A316YW17</accession>
<comment type="subcellular location">
    <subcellularLocation>
        <location evidence="1 10">Nucleus</location>
    </subcellularLocation>
</comment>
<feature type="compositionally biased region" description="Low complexity" evidence="11">
    <location>
        <begin position="359"/>
        <end position="374"/>
    </location>
</feature>
<dbReference type="FunFam" id="3.40.50.300:FF:000199">
    <property type="entry name" value="Origin recognition complex subunit 1"/>
    <property type="match status" value="1"/>
</dbReference>
<protein>
    <recommendedName>
        <fullName evidence="10">Origin recognition complex subunit 1</fullName>
    </recommendedName>
</protein>
<dbReference type="OrthoDB" id="1926878at2759"/>
<evidence type="ECO:0000256" key="7">
    <source>
        <dbReference type="ARBA" id="ARBA00022842"/>
    </source>
</evidence>